<reference evidence="1 2" key="1">
    <citation type="journal article" date="2003" name="Cell">
        <title>Origins of highly mosaic mycobacteriophage genomes.</title>
        <authorList>
            <person name="Pedulla M.L."/>
            <person name="Ford M.E."/>
            <person name="Houtz J.M."/>
            <person name="Karthikeyan T."/>
            <person name="Wadsworth C."/>
            <person name="Lewis J.A."/>
            <person name="Jacobs-Sera D."/>
            <person name="Falbo J."/>
            <person name="Gross J."/>
            <person name="Pannunzio N.R."/>
            <person name="Brucker W."/>
            <person name="Kumar V."/>
            <person name="Kandasamy J."/>
            <person name="Keenan L."/>
            <person name="Bardarov S."/>
            <person name="Kriakov J."/>
            <person name="Lawrence J.G."/>
            <person name="Jacobs W.R. Jr."/>
            <person name="Hendrix R.W."/>
            <person name="Hatfull G.F."/>
        </authorList>
    </citation>
    <scope>NUCLEOTIDE SEQUENCE [LARGE SCALE GENOMIC DNA]</scope>
</reference>
<accession>Q855B3</accession>
<proteinExistence type="predicted"/>
<dbReference type="Proteomes" id="UP000050720">
    <property type="component" value="Segment"/>
</dbReference>
<protein>
    <submittedName>
        <fullName evidence="1">Uncharacterized protein</fullName>
    </submittedName>
</protein>
<organism evidence="1 2">
    <name type="scientific">Mycobacterium virus Che8</name>
    <dbReference type="NCBI Taxonomy" id="205868"/>
    <lineage>
        <taxon>Viruses</taxon>
        <taxon>Duplodnaviria</taxon>
        <taxon>Heunggongvirae</taxon>
        <taxon>Uroviricota</taxon>
        <taxon>Caudoviricetes</taxon>
        <taxon>Gracegardnervirinae</taxon>
        <taxon>Cheoctovirus</taxon>
        <taxon>Cheoctovirus che8</taxon>
    </lineage>
</organism>
<dbReference type="KEGG" id="vg:1258974"/>
<dbReference type="GeneID" id="1258974"/>
<evidence type="ECO:0000313" key="2">
    <source>
        <dbReference type="Proteomes" id="UP000050720"/>
    </source>
</evidence>
<evidence type="ECO:0000313" key="1">
    <source>
        <dbReference type="EMBL" id="AAN12495.1"/>
    </source>
</evidence>
<name>Q855B3_9CAUD</name>
<dbReference type="RefSeq" id="NP_817435.1">
    <property type="nucleotide sequence ID" value="NC_004680.1"/>
</dbReference>
<dbReference type="OrthoDB" id="40790at10239"/>
<dbReference type="EMBL" id="AY129330">
    <property type="protein sequence ID" value="AAN12495.1"/>
    <property type="molecule type" value="Genomic_DNA"/>
</dbReference>
<sequence length="71" mass="8266">MSDNEHPRIQLDDDGTLDDFYAEDIKSVHFEAIDQSAWYATLHLADGRIWQLNFGAQNRRARGYAQAERVR</sequence>
<gene>
    <name evidence="1" type="primary">97</name>
    <name evidence="1" type="ORF">PBI_CHE8_97</name>
</gene>
<keyword evidence="2" id="KW-1185">Reference proteome</keyword>